<evidence type="ECO:0000256" key="14">
    <source>
        <dbReference type="ARBA" id="ARBA00023014"/>
    </source>
</evidence>
<dbReference type="Pfam" id="PF08696">
    <property type="entry name" value="Dna2"/>
    <property type="match status" value="1"/>
</dbReference>
<keyword evidence="12 21" id="KW-0067">ATP-binding</keyword>
<evidence type="ECO:0000256" key="9">
    <source>
        <dbReference type="ARBA" id="ARBA00022763"/>
    </source>
</evidence>
<feature type="domain" description="DNA replication factor Dna2 N-terminal" evidence="23">
    <location>
        <begin position="373"/>
        <end position="578"/>
    </location>
</feature>
<proteinExistence type="inferred from homology"/>
<feature type="domain" description="DNA2/NAM7 helicase helicase" evidence="24">
    <location>
        <begin position="1031"/>
        <end position="1098"/>
    </location>
</feature>
<dbReference type="GO" id="GO:0005524">
    <property type="term" value="F:ATP binding"/>
    <property type="evidence" value="ECO:0007669"/>
    <property type="project" value="UniProtKB-UniRule"/>
</dbReference>
<dbReference type="InterPro" id="IPR041677">
    <property type="entry name" value="DNA2/NAM7_AAA_11"/>
</dbReference>
<keyword evidence="28" id="KW-1185">Reference proteome</keyword>
<evidence type="ECO:0000313" key="27">
    <source>
        <dbReference type="Ensembl" id="ENSPKIP00000025420.1"/>
    </source>
</evidence>
<accession>A0A3B3S5H6</accession>
<dbReference type="GO" id="GO:0006281">
    <property type="term" value="P:DNA repair"/>
    <property type="evidence" value="ECO:0007669"/>
    <property type="project" value="UniProtKB-KW"/>
</dbReference>
<dbReference type="InterPro" id="IPR027417">
    <property type="entry name" value="P-loop_NTPase"/>
</dbReference>
<dbReference type="InterPro" id="IPR045055">
    <property type="entry name" value="DNA2/NAM7-like"/>
</dbReference>
<evidence type="ECO:0000256" key="8">
    <source>
        <dbReference type="ARBA" id="ARBA00022759"/>
    </source>
</evidence>
<evidence type="ECO:0000256" key="6">
    <source>
        <dbReference type="ARBA" id="ARBA00022723"/>
    </source>
</evidence>
<keyword evidence="9 21" id="KW-0227">DNA damage</keyword>
<dbReference type="Pfam" id="PF13086">
    <property type="entry name" value="AAA_11"/>
    <property type="match status" value="2"/>
</dbReference>
<dbReference type="STRING" id="1676925.ENSPKIP00000025420"/>
<evidence type="ECO:0000256" key="12">
    <source>
        <dbReference type="ARBA" id="ARBA00022840"/>
    </source>
</evidence>
<dbReference type="Pfam" id="PF13087">
    <property type="entry name" value="AAA_12"/>
    <property type="match status" value="1"/>
</dbReference>
<dbReference type="GO" id="GO:0003677">
    <property type="term" value="F:DNA binding"/>
    <property type="evidence" value="ECO:0007669"/>
    <property type="project" value="UniProtKB-UniRule"/>
</dbReference>
<dbReference type="Gene3D" id="3.40.50.300">
    <property type="entry name" value="P-loop containing nucleotide triphosphate hydrolases"/>
    <property type="match status" value="2"/>
</dbReference>
<dbReference type="InterPro" id="IPR048459">
    <property type="entry name" value="DNA2_Rift"/>
</dbReference>
<keyword evidence="3 21" id="KW-0004">4Fe-4S</keyword>
<comment type="subcellular location">
    <subcellularLocation>
        <location evidence="21">Nucleus</location>
    </subcellularLocation>
    <subcellularLocation>
        <location evidence="21">Mitochondrion</location>
    </subcellularLocation>
</comment>
<evidence type="ECO:0000256" key="21">
    <source>
        <dbReference type="RuleBase" id="RU367041"/>
    </source>
</evidence>
<evidence type="ECO:0000256" key="7">
    <source>
        <dbReference type="ARBA" id="ARBA00022741"/>
    </source>
</evidence>
<evidence type="ECO:0000256" key="5">
    <source>
        <dbReference type="ARBA" id="ARBA00022722"/>
    </source>
</evidence>
<feature type="compositionally biased region" description="Basic and acidic residues" evidence="22">
    <location>
        <begin position="187"/>
        <end position="207"/>
    </location>
</feature>
<sequence>MIAGNNQRQISAFFSGGATGVPSALKNKCTAERMQSRVNPTKLHVQKESDPEGENLPPSPYPSCVPETPDSQIRTSLPVPGHTSKAQVPVPCSLRSQAFGLQKPLTARRFLLSPRGWRTPLGPASLGSHNGGVVSMRRLLSDFGGVQKNVQSRPLSDGGTPVLRGDSAFGGPLMAVRISATTPVKRKSSEDEWDAEQKHKPVPRQDRTGGTPEPVHTPRKGVLPLQPIQTNREDDVFSLLDQQLTDTGSKSHSGAPDGGEGVPRGSEGDHLHMPLSGGSLGDTCPSSNSDMAASEDALTCLEDLLQDDSFWSDDKMEADQLDANKLRAIPDDVILSNGLHNRYWVLDVQEVVSHKGDLEKHLKITASKIMYPTESCVLKEGWESTPVAIGDIVHLEGESDRGSWFIGRDSGFLILQPDVLISCTSISSSIRCMRRAVLSERFKAFDGSSMQMLNGTMVHEIFQKAATSGGFHPQRLQQLLEEALLGPAFLREMYSLKLSQANMRQKVEEYLPSLGKWASDYLASSAQAGKKQLMLKLPGECNQGTACHVTVTDFVDIEENIWSPRLGLKGKIDVTSRVQIQRQGRHQVWRQNWEGVVPLELKTGRETNSIEHRSQVILYNLMSSERRGATEMEAGFLLYLKTGSMHAISGTHMDKRELLKLRNTLAYHLISSVQHGGAIGPRLAPLPNIVMDQQACRFCPQKRNCALYSRAVEGGKRGSCGSQPPFMEAETRHLRDTHLHYFAHWLLLCSLEAEAPEGRGHRRGIWLQEVQEREVHGCCMGDLVRVGEAMPTSDHMFAQRFRRRGTGPVRTGLSVGDGVLVSRQDKRLFAVAKGFVMDVAGDGGVLCKLNQSLSASPGNAIFRLDQDEGEKGLHTHLGNLSKLMENSMESERLRDIIIDLRPPCFFESLSSVLPQDVKDTVASILKGLNKTQKQAMKKVLLSKDYTVIVGMPGSGKTTTICSLVRILHACGFSVLLTSYTHSAVDNILVKLLRFRVGFLRLGRTHKVHTDVQPYTEEWRCASGVRTLAELEQLYNSELVVATTCMGVRHPLFSRRRFDFCIVDEASQISQLVCLGPLFYTERFVLVGDQQQLAPIVRSRQARDLGMDESLLKRLERHSNAVVELNLQYRMNSGIMSLSNMLMYGGKLECGSERTARAMLELPTWGTVEQELELSLSRPEYLAWIRAALEPQKPVCFLDTAKVPALETATKGGISNPNEAILVHGLVSLLLKAGCSAEDIGIIAPYRQQLAAISGLLSSPAFSAVEVNTVDKYQGRDKNVIIVSFVRSNTQGRTGELLKDWRRLNVAVTRAKRKLLLLGSAPTLKLFAPLEKLLCHLERTGDISFT</sequence>
<evidence type="ECO:0000259" key="24">
    <source>
        <dbReference type="Pfam" id="PF13086"/>
    </source>
</evidence>
<reference evidence="27" key="1">
    <citation type="submission" date="2025-08" db="UniProtKB">
        <authorList>
            <consortium name="Ensembl"/>
        </authorList>
    </citation>
    <scope>IDENTIFICATION</scope>
</reference>
<keyword evidence="18 21" id="KW-0539">Nucleus</keyword>
<dbReference type="FunFam" id="3.40.50.300:FF:000789">
    <property type="entry name" value="DNA replication ATP-dependent helicase/nuclease DNA2"/>
    <property type="match status" value="1"/>
</dbReference>
<evidence type="ECO:0000256" key="10">
    <source>
        <dbReference type="ARBA" id="ARBA00022801"/>
    </source>
</evidence>
<dbReference type="SUPFAM" id="SSF52540">
    <property type="entry name" value="P-loop containing nucleoside triphosphate hydrolases"/>
    <property type="match status" value="1"/>
</dbReference>
<dbReference type="GeneTree" id="ENSGT00780000122010"/>
<dbReference type="GO" id="GO:0017116">
    <property type="term" value="F:single-stranded DNA helicase activity"/>
    <property type="evidence" value="ECO:0007669"/>
    <property type="project" value="UniProtKB-UniRule"/>
</dbReference>
<dbReference type="GO" id="GO:0046872">
    <property type="term" value="F:metal ion binding"/>
    <property type="evidence" value="ECO:0007669"/>
    <property type="project" value="UniProtKB-UniRule"/>
</dbReference>
<keyword evidence="8" id="KW-0255">Endonuclease</keyword>
<keyword evidence="11 21" id="KW-0347">Helicase</keyword>
<evidence type="ECO:0000256" key="16">
    <source>
        <dbReference type="ARBA" id="ARBA00023128"/>
    </source>
</evidence>
<evidence type="ECO:0000313" key="28">
    <source>
        <dbReference type="Proteomes" id="UP000261540"/>
    </source>
</evidence>
<evidence type="ECO:0000256" key="3">
    <source>
        <dbReference type="ARBA" id="ARBA00022485"/>
    </source>
</evidence>
<dbReference type="GO" id="GO:0016887">
    <property type="term" value="F:ATP hydrolysis activity"/>
    <property type="evidence" value="ECO:0007669"/>
    <property type="project" value="RHEA"/>
</dbReference>
<keyword evidence="6 21" id="KW-0479">Metal-binding</keyword>
<evidence type="ECO:0000256" key="22">
    <source>
        <dbReference type="SAM" id="MobiDB-lite"/>
    </source>
</evidence>
<dbReference type="EC" id="3.6.4.12" evidence="21"/>
<dbReference type="CDD" id="cd18808">
    <property type="entry name" value="SF1_C_Upf1"/>
    <property type="match status" value="1"/>
</dbReference>
<dbReference type="FunFam" id="3.40.50.300:FF:000915">
    <property type="entry name" value="DNA replication ATP-dependent helicase/nuclease DNA2"/>
    <property type="match status" value="1"/>
</dbReference>
<dbReference type="InterPro" id="IPR041679">
    <property type="entry name" value="DNA2/NAM7-like_C"/>
</dbReference>
<keyword evidence="15 21" id="KW-0238">DNA-binding</keyword>
<evidence type="ECO:0000256" key="20">
    <source>
        <dbReference type="ARBA" id="ARBA00047995"/>
    </source>
</evidence>
<dbReference type="InterPro" id="IPR014808">
    <property type="entry name" value="DNA_replication_fac_Dna2_N"/>
</dbReference>
<keyword evidence="4 21" id="KW-0235">DNA replication</keyword>
<evidence type="ECO:0000256" key="11">
    <source>
        <dbReference type="ARBA" id="ARBA00022806"/>
    </source>
</evidence>
<comment type="similarity">
    <text evidence="2 21">Belongs to the DNA2/NAM7 helicase family.</text>
</comment>
<dbReference type="FunFam" id="3.40.50.300:FF:000721">
    <property type="entry name" value="DNA replication ATP-dependent helicase/nuclease DNA2"/>
    <property type="match status" value="1"/>
</dbReference>
<dbReference type="PANTHER" id="PTHR10887:SF433">
    <property type="entry name" value="DNA REPLICATION ATP-DEPENDENT HELICASE_NUCLEASE DNA2"/>
    <property type="match status" value="1"/>
</dbReference>
<dbReference type="EC" id="3.1.-.-" evidence="21"/>
<dbReference type="InterPro" id="IPR026851">
    <property type="entry name" value="Dna2/JHS1_DEXXQ-box"/>
</dbReference>
<dbReference type="GO" id="GO:0071932">
    <property type="term" value="P:replication fork reversal"/>
    <property type="evidence" value="ECO:0007669"/>
    <property type="project" value="TreeGrafter"/>
</dbReference>
<evidence type="ECO:0000256" key="18">
    <source>
        <dbReference type="ARBA" id="ARBA00023242"/>
    </source>
</evidence>
<keyword evidence="16 21" id="KW-0496">Mitochondrion</keyword>
<keyword evidence="19 21" id="KW-0511">Multifunctional enzyme</keyword>
<evidence type="ECO:0000256" key="15">
    <source>
        <dbReference type="ARBA" id="ARBA00023125"/>
    </source>
</evidence>
<evidence type="ECO:0000256" key="2">
    <source>
        <dbReference type="ARBA" id="ARBA00007913"/>
    </source>
</evidence>
<dbReference type="GO" id="GO:0017108">
    <property type="term" value="F:5'-flap endonuclease activity"/>
    <property type="evidence" value="ECO:0007669"/>
    <property type="project" value="UniProtKB-UniRule"/>
</dbReference>
<evidence type="ECO:0000259" key="25">
    <source>
        <dbReference type="Pfam" id="PF13087"/>
    </source>
</evidence>
<evidence type="ECO:0000256" key="19">
    <source>
        <dbReference type="ARBA" id="ARBA00023268"/>
    </source>
</evidence>
<dbReference type="CDD" id="cd22318">
    <property type="entry name" value="DNA2_N-like"/>
    <property type="match status" value="1"/>
</dbReference>
<feature type="domain" description="DNA2/NAM7 helicase helicase" evidence="24">
    <location>
        <begin position="928"/>
        <end position="1017"/>
    </location>
</feature>
<organism evidence="27 28">
    <name type="scientific">Paramormyrops kingsleyae</name>
    <dbReference type="NCBI Taxonomy" id="1676925"/>
    <lineage>
        <taxon>Eukaryota</taxon>
        <taxon>Metazoa</taxon>
        <taxon>Chordata</taxon>
        <taxon>Craniata</taxon>
        <taxon>Vertebrata</taxon>
        <taxon>Euteleostomi</taxon>
        <taxon>Actinopterygii</taxon>
        <taxon>Neopterygii</taxon>
        <taxon>Teleostei</taxon>
        <taxon>Osteoglossocephala</taxon>
        <taxon>Osteoglossomorpha</taxon>
        <taxon>Osteoglossiformes</taxon>
        <taxon>Mormyridae</taxon>
        <taxon>Paramormyrops</taxon>
    </lineage>
</organism>
<feature type="domain" description="DNA2/NAM7 helicase-like C-terminal" evidence="25">
    <location>
        <begin position="1106"/>
        <end position="1320"/>
    </location>
</feature>
<feature type="domain" description="DNA2 rift barrel" evidence="26">
    <location>
        <begin position="771"/>
        <end position="868"/>
    </location>
</feature>
<evidence type="ECO:0000256" key="4">
    <source>
        <dbReference type="ARBA" id="ARBA00022705"/>
    </source>
</evidence>
<name>A0A3B3S5H6_9TELE</name>
<feature type="region of interest" description="Disordered" evidence="22">
    <location>
        <begin position="32"/>
        <end position="87"/>
    </location>
</feature>
<dbReference type="Pfam" id="PF21123">
    <property type="entry name" value="Dna2_Rift"/>
    <property type="match status" value="1"/>
</dbReference>
<dbReference type="GO" id="GO:0051539">
    <property type="term" value="F:4 iron, 4 sulfur cluster binding"/>
    <property type="evidence" value="ECO:0007669"/>
    <property type="project" value="UniProtKB-UniRule"/>
</dbReference>
<evidence type="ECO:0000256" key="13">
    <source>
        <dbReference type="ARBA" id="ARBA00023004"/>
    </source>
</evidence>
<keyword evidence="7 21" id="KW-0547">Nucleotide-binding</keyword>
<dbReference type="GO" id="GO:0005739">
    <property type="term" value="C:mitochondrion"/>
    <property type="evidence" value="ECO:0007669"/>
    <property type="project" value="UniProtKB-SubCell"/>
</dbReference>
<comment type="function">
    <text evidence="21">Key enzyme involved in DNA replication and DNA repair. Involved in Okazaki fragments processing by cleaving long flaps that escape FEN1: flaps that are longer than 27 nucleotides are coated by replication protein A complex (RPA), leading to recruit DNA2 which cleaves the flap until it is too short to bind RPA and becomes a substrate for FEN1. Also involved in 5'-end resection of DNA during double-strand break (DSB) repair by mediating the cleavage of 5'-ssDNA.</text>
</comment>
<dbReference type="Gene3D" id="3.90.320.10">
    <property type="match status" value="1"/>
</dbReference>
<keyword evidence="10 21" id="KW-0378">Hydrolase</keyword>
<feature type="region of interest" description="Disordered" evidence="22">
    <location>
        <begin position="180"/>
        <end position="228"/>
    </location>
</feature>
<dbReference type="GO" id="GO:0033567">
    <property type="term" value="P:DNA replication, Okazaki fragment processing"/>
    <property type="evidence" value="ECO:0007669"/>
    <property type="project" value="UniProtKB-UniRule"/>
</dbReference>
<feature type="region of interest" description="Disordered" evidence="22">
    <location>
        <begin position="245"/>
        <end position="291"/>
    </location>
</feature>
<protein>
    <recommendedName>
        <fullName evidence="21">DNA replication ATP-dependent helicase/nuclease</fullName>
        <ecNumber evidence="21">3.1.-.-</ecNumber>
        <ecNumber evidence="21">3.6.4.12</ecNumber>
    </recommendedName>
</protein>
<keyword evidence="5 21" id="KW-0540">Nuclease</keyword>
<dbReference type="InterPro" id="IPR011604">
    <property type="entry name" value="PDDEXK-like_dom_sf"/>
</dbReference>
<keyword evidence="14 21" id="KW-0411">Iron-sulfur</keyword>
<reference evidence="27" key="2">
    <citation type="submission" date="2025-09" db="UniProtKB">
        <authorList>
            <consortium name="Ensembl"/>
        </authorList>
    </citation>
    <scope>IDENTIFICATION</scope>
</reference>
<evidence type="ECO:0000259" key="23">
    <source>
        <dbReference type="Pfam" id="PF08696"/>
    </source>
</evidence>
<dbReference type="Ensembl" id="ENSPKIT00000006156.1">
    <property type="protein sequence ID" value="ENSPKIP00000025420.1"/>
    <property type="gene ID" value="ENSPKIG00000008300.1"/>
</dbReference>
<dbReference type="CDD" id="cd18041">
    <property type="entry name" value="DEXXQc_DNA2"/>
    <property type="match status" value="1"/>
</dbReference>
<evidence type="ECO:0000259" key="26">
    <source>
        <dbReference type="Pfam" id="PF21123"/>
    </source>
</evidence>
<evidence type="ECO:0000256" key="1">
    <source>
        <dbReference type="ARBA" id="ARBA00001966"/>
    </source>
</evidence>
<keyword evidence="13 21" id="KW-0408">Iron</keyword>
<comment type="catalytic activity">
    <reaction evidence="20 21">
        <text>ATP + H2O = ADP + phosphate + H(+)</text>
        <dbReference type="Rhea" id="RHEA:13065"/>
        <dbReference type="ChEBI" id="CHEBI:15377"/>
        <dbReference type="ChEBI" id="CHEBI:15378"/>
        <dbReference type="ChEBI" id="CHEBI:30616"/>
        <dbReference type="ChEBI" id="CHEBI:43474"/>
        <dbReference type="ChEBI" id="CHEBI:456216"/>
        <dbReference type="EC" id="3.6.4.12"/>
    </reaction>
</comment>
<evidence type="ECO:0000256" key="17">
    <source>
        <dbReference type="ARBA" id="ARBA00023204"/>
    </source>
</evidence>
<keyword evidence="17 21" id="KW-0234">DNA repair</keyword>
<dbReference type="PANTHER" id="PTHR10887">
    <property type="entry name" value="DNA2/NAM7 HELICASE FAMILY"/>
    <property type="match status" value="1"/>
</dbReference>
<dbReference type="InterPro" id="IPR047187">
    <property type="entry name" value="SF1_C_Upf1"/>
</dbReference>
<dbReference type="GO" id="GO:0005634">
    <property type="term" value="C:nucleus"/>
    <property type="evidence" value="ECO:0007669"/>
    <property type="project" value="UniProtKB-SubCell"/>
</dbReference>
<dbReference type="Proteomes" id="UP000261540">
    <property type="component" value="Unplaced"/>
</dbReference>
<comment type="cofactor">
    <cofactor evidence="1">
        <name>[4Fe-4S] cluster</name>
        <dbReference type="ChEBI" id="CHEBI:49883"/>
    </cofactor>
</comment>